<sequence length="103" mass="12035">MAGSDRRSNRGLKRSDWIESHDILLLDTCLKFLLSLVISPEFWKINSHIKCILYCTLLPTYLPTFISTVGKYCGYNSKRLPRGRGKFVLRKVTLYPFPRPHYL</sequence>
<organism evidence="1">
    <name type="scientific">Cacopsylla melanoneura</name>
    <dbReference type="NCBI Taxonomy" id="428564"/>
    <lineage>
        <taxon>Eukaryota</taxon>
        <taxon>Metazoa</taxon>
        <taxon>Ecdysozoa</taxon>
        <taxon>Arthropoda</taxon>
        <taxon>Hexapoda</taxon>
        <taxon>Insecta</taxon>
        <taxon>Pterygota</taxon>
        <taxon>Neoptera</taxon>
        <taxon>Paraneoptera</taxon>
        <taxon>Hemiptera</taxon>
        <taxon>Sternorrhyncha</taxon>
        <taxon>Psylloidea</taxon>
        <taxon>Psyllidae</taxon>
        <taxon>Psyllinae</taxon>
        <taxon>Cacopsylla</taxon>
    </lineage>
</organism>
<name>A0A8D9FJD3_9HEMI</name>
<protein>
    <submittedName>
        <fullName evidence="1">Uncharacterized protein</fullName>
    </submittedName>
</protein>
<proteinExistence type="predicted"/>
<accession>A0A8D9FJD3</accession>
<dbReference type="AlphaFoldDB" id="A0A8D9FJD3"/>
<dbReference type="EMBL" id="HBUF01677466">
    <property type="protein sequence ID" value="CAG6791684.1"/>
    <property type="molecule type" value="Transcribed_RNA"/>
</dbReference>
<reference evidence="1" key="1">
    <citation type="submission" date="2021-05" db="EMBL/GenBank/DDBJ databases">
        <authorList>
            <person name="Alioto T."/>
            <person name="Alioto T."/>
            <person name="Gomez Garrido J."/>
        </authorList>
    </citation>
    <scope>NUCLEOTIDE SEQUENCE</scope>
</reference>
<evidence type="ECO:0000313" key="1">
    <source>
        <dbReference type="EMBL" id="CAG6791684.1"/>
    </source>
</evidence>